<gene>
    <name evidence="3" type="ORF">R69888_05591</name>
</gene>
<organism evidence="3 4">
    <name type="scientific">Paraburkholderia haematera</name>
    <dbReference type="NCBI Taxonomy" id="2793077"/>
    <lineage>
        <taxon>Bacteria</taxon>
        <taxon>Pseudomonadati</taxon>
        <taxon>Pseudomonadota</taxon>
        <taxon>Betaproteobacteria</taxon>
        <taxon>Burkholderiales</taxon>
        <taxon>Burkholderiaceae</taxon>
        <taxon>Paraburkholderia</taxon>
    </lineage>
</organism>
<accession>A0ABN7MJ15</accession>
<dbReference type="RefSeq" id="WP_268963944.1">
    <property type="nucleotide sequence ID" value="NZ_CAJNBK010000022.1"/>
</dbReference>
<dbReference type="Pfam" id="PF03795">
    <property type="entry name" value="YCII"/>
    <property type="match status" value="1"/>
</dbReference>
<evidence type="ECO:0000256" key="1">
    <source>
        <dbReference type="ARBA" id="ARBA00007689"/>
    </source>
</evidence>
<dbReference type="Gene3D" id="3.30.70.1060">
    <property type="entry name" value="Dimeric alpha+beta barrel"/>
    <property type="match status" value="1"/>
</dbReference>
<dbReference type="EMBL" id="CAJNBK010000022">
    <property type="protein sequence ID" value="CAE6809442.1"/>
    <property type="molecule type" value="Genomic_DNA"/>
</dbReference>
<sequence length="100" mass="11579">MEVRLDRLFFVFRGIDHDGLNRIRDTLLESHREYVRQEASVKMIYGGPLYDAQDQTIGSCLILEADSKQDVEAWLSAEPFYNAGLFAMASIDRWGWSYGR</sequence>
<evidence type="ECO:0000313" key="4">
    <source>
        <dbReference type="Proteomes" id="UP000672526"/>
    </source>
</evidence>
<protein>
    <recommendedName>
        <fullName evidence="2">YCII-related domain-containing protein</fullName>
    </recommendedName>
</protein>
<dbReference type="InterPro" id="IPR005545">
    <property type="entry name" value="YCII"/>
</dbReference>
<reference evidence="3 4" key="1">
    <citation type="submission" date="2021-02" db="EMBL/GenBank/DDBJ databases">
        <authorList>
            <person name="Vanwijnsberghe S."/>
        </authorList>
    </citation>
    <scope>NUCLEOTIDE SEQUENCE [LARGE SCALE GENOMIC DNA]</scope>
    <source>
        <strain evidence="3 4">LMG 31837</strain>
    </source>
</reference>
<feature type="domain" description="YCII-related" evidence="2">
    <location>
        <begin position="17"/>
        <end position="94"/>
    </location>
</feature>
<dbReference type="Proteomes" id="UP000672526">
    <property type="component" value="Unassembled WGS sequence"/>
</dbReference>
<keyword evidence="4" id="KW-1185">Reference proteome</keyword>
<comment type="caution">
    <text evidence="3">The sequence shown here is derived from an EMBL/GenBank/DDBJ whole genome shotgun (WGS) entry which is preliminary data.</text>
</comment>
<name>A0ABN7MJ15_9BURK</name>
<comment type="similarity">
    <text evidence="1">Belongs to the YciI family.</text>
</comment>
<proteinExistence type="inferred from homology"/>
<dbReference type="SUPFAM" id="SSF54909">
    <property type="entry name" value="Dimeric alpha+beta barrel"/>
    <property type="match status" value="1"/>
</dbReference>
<evidence type="ECO:0000259" key="2">
    <source>
        <dbReference type="Pfam" id="PF03795"/>
    </source>
</evidence>
<dbReference type="InterPro" id="IPR011008">
    <property type="entry name" value="Dimeric_a/b-barrel"/>
</dbReference>
<evidence type="ECO:0000313" key="3">
    <source>
        <dbReference type="EMBL" id="CAE6809442.1"/>
    </source>
</evidence>